<organism evidence="2 3">
    <name type="scientific">Quillaja saponaria</name>
    <name type="common">Soap bark tree</name>
    <dbReference type="NCBI Taxonomy" id="32244"/>
    <lineage>
        <taxon>Eukaryota</taxon>
        <taxon>Viridiplantae</taxon>
        <taxon>Streptophyta</taxon>
        <taxon>Embryophyta</taxon>
        <taxon>Tracheophyta</taxon>
        <taxon>Spermatophyta</taxon>
        <taxon>Magnoliopsida</taxon>
        <taxon>eudicotyledons</taxon>
        <taxon>Gunneridae</taxon>
        <taxon>Pentapetalae</taxon>
        <taxon>rosids</taxon>
        <taxon>fabids</taxon>
        <taxon>Fabales</taxon>
        <taxon>Quillajaceae</taxon>
        <taxon>Quillaja</taxon>
    </lineage>
</organism>
<feature type="region of interest" description="Disordered" evidence="1">
    <location>
        <begin position="50"/>
        <end position="86"/>
    </location>
</feature>
<dbReference type="AlphaFoldDB" id="A0AAD7KML9"/>
<comment type="caution">
    <text evidence="2">The sequence shown here is derived from an EMBL/GenBank/DDBJ whole genome shotgun (WGS) entry which is preliminary data.</text>
</comment>
<sequence>MCDHDHVIEIDTQRSSHSGHGKGKGKMTGIHSSLLWGRIYMNMTSSELYDDFSDDGSSGGDDRSQLDQEFHGPTQICPFSNPLGIH</sequence>
<dbReference type="KEGG" id="qsa:O6P43_032242"/>
<evidence type="ECO:0000313" key="2">
    <source>
        <dbReference type="EMBL" id="KAJ7942594.1"/>
    </source>
</evidence>
<feature type="compositionally biased region" description="Basic and acidic residues" evidence="1">
    <location>
        <begin position="60"/>
        <end position="70"/>
    </location>
</feature>
<keyword evidence="3" id="KW-1185">Reference proteome</keyword>
<protein>
    <submittedName>
        <fullName evidence="2">Uncharacterized protein</fullName>
    </submittedName>
</protein>
<feature type="region of interest" description="Disordered" evidence="1">
    <location>
        <begin position="1"/>
        <end position="26"/>
    </location>
</feature>
<dbReference type="EMBL" id="JARAOO010000014">
    <property type="protein sequence ID" value="KAJ7942594.1"/>
    <property type="molecule type" value="Genomic_DNA"/>
</dbReference>
<proteinExistence type="predicted"/>
<gene>
    <name evidence="2" type="ORF">O6P43_032242</name>
</gene>
<evidence type="ECO:0000256" key="1">
    <source>
        <dbReference type="SAM" id="MobiDB-lite"/>
    </source>
</evidence>
<name>A0AAD7KML9_QUISA</name>
<reference evidence="2" key="1">
    <citation type="journal article" date="2023" name="Science">
        <title>Elucidation of the pathway for biosynthesis of saponin adjuvants from the soapbark tree.</title>
        <authorList>
            <person name="Reed J."/>
            <person name="Orme A."/>
            <person name="El-Demerdash A."/>
            <person name="Owen C."/>
            <person name="Martin L.B.B."/>
            <person name="Misra R.C."/>
            <person name="Kikuchi S."/>
            <person name="Rejzek M."/>
            <person name="Martin A.C."/>
            <person name="Harkess A."/>
            <person name="Leebens-Mack J."/>
            <person name="Louveau T."/>
            <person name="Stephenson M.J."/>
            <person name="Osbourn A."/>
        </authorList>
    </citation>
    <scope>NUCLEOTIDE SEQUENCE</scope>
    <source>
        <strain evidence="2">S10</strain>
    </source>
</reference>
<accession>A0AAD7KML9</accession>
<feature type="compositionally biased region" description="Basic and acidic residues" evidence="1">
    <location>
        <begin position="1"/>
        <end position="14"/>
    </location>
</feature>
<evidence type="ECO:0000313" key="3">
    <source>
        <dbReference type="Proteomes" id="UP001163823"/>
    </source>
</evidence>
<dbReference type="Proteomes" id="UP001163823">
    <property type="component" value="Chromosome 14"/>
</dbReference>